<dbReference type="KEGG" id="mlr:MELLADRAFT_114018"/>
<dbReference type="EMBL" id="GL883195">
    <property type="protein sequence ID" value="EGF97877.1"/>
    <property type="molecule type" value="Genomic_DNA"/>
</dbReference>
<organism evidence="2">
    <name type="scientific">Melampsora larici-populina (strain 98AG31 / pathotype 3-4-7)</name>
    <name type="common">Poplar leaf rust fungus</name>
    <dbReference type="NCBI Taxonomy" id="747676"/>
    <lineage>
        <taxon>Eukaryota</taxon>
        <taxon>Fungi</taxon>
        <taxon>Dikarya</taxon>
        <taxon>Basidiomycota</taxon>
        <taxon>Pucciniomycotina</taxon>
        <taxon>Pucciniomycetes</taxon>
        <taxon>Pucciniales</taxon>
        <taxon>Melampsoraceae</taxon>
        <taxon>Melampsora</taxon>
    </lineage>
</organism>
<sequence>MSELQGIKRCEKLPLRCNGVFKFAEEIPYFHRLGQERVGYRLEAVVEIGLVTHVPCIVIDESREKQLQCGRWYSFMGVVAMENWTPTQHLFLERDSVTTLDLSQEALTSPVNSLKIPGRGIVLDNRRAKGTVEEGNYCCASLQHRQWDMTRLLWVEFTADYIYENDTLTPKTAALIAKGNVIDVNGNGIGWSDWNGGWIIKNANVKQFASNDASALCACEECLLIIPGEIYSDGMVLEVESKTCIADSTVCVLQSGTESAGIEYARGNNAMGNNYNVEIIDGVKYMRVVEYQGRGPPHVLWIKVS</sequence>
<evidence type="ECO:0000313" key="1">
    <source>
        <dbReference type="EMBL" id="EGF97877.1"/>
    </source>
</evidence>
<evidence type="ECO:0000313" key="2">
    <source>
        <dbReference type="Proteomes" id="UP000001072"/>
    </source>
</evidence>
<dbReference type="Proteomes" id="UP000001072">
    <property type="component" value="Unassembled WGS sequence"/>
</dbReference>
<dbReference type="RefSeq" id="XP_007418868.1">
    <property type="nucleotide sequence ID" value="XM_007418806.1"/>
</dbReference>
<dbReference type="InParanoid" id="F4SBV6"/>
<proteinExistence type="predicted"/>
<gene>
    <name evidence="1" type="ORF">MELLADRAFT_114018</name>
</gene>
<protein>
    <submittedName>
        <fullName evidence="1">Uncharacterized protein</fullName>
    </submittedName>
</protein>
<dbReference type="HOGENOM" id="CLU_1001443_0_0_1"/>
<name>F4SBV6_MELLP</name>
<keyword evidence="2" id="KW-1185">Reference proteome</keyword>
<dbReference type="AlphaFoldDB" id="F4SBV6"/>
<reference evidence="2" key="1">
    <citation type="journal article" date="2011" name="Proc. Natl. Acad. Sci. U.S.A.">
        <title>Obligate biotrophy features unraveled by the genomic analysis of rust fungi.</title>
        <authorList>
            <person name="Duplessis S."/>
            <person name="Cuomo C.A."/>
            <person name="Lin Y.-C."/>
            <person name="Aerts A."/>
            <person name="Tisserant E."/>
            <person name="Veneault-Fourrey C."/>
            <person name="Joly D.L."/>
            <person name="Hacquard S."/>
            <person name="Amselem J."/>
            <person name="Cantarel B.L."/>
            <person name="Chiu R."/>
            <person name="Coutinho P.M."/>
            <person name="Feau N."/>
            <person name="Field M."/>
            <person name="Frey P."/>
            <person name="Gelhaye E."/>
            <person name="Goldberg J."/>
            <person name="Grabherr M.G."/>
            <person name="Kodira C.D."/>
            <person name="Kohler A."/>
            <person name="Kuees U."/>
            <person name="Lindquist E.A."/>
            <person name="Lucas S.M."/>
            <person name="Mago R."/>
            <person name="Mauceli E."/>
            <person name="Morin E."/>
            <person name="Murat C."/>
            <person name="Pangilinan J.L."/>
            <person name="Park R."/>
            <person name="Pearson M."/>
            <person name="Quesneville H."/>
            <person name="Rouhier N."/>
            <person name="Sakthikumar S."/>
            <person name="Salamov A.A."/>
            <person name="Schmutz J."/>
            <person name="Selles B."/>
            <person name="Shapiro H."/>
            <person name="Tanguay P."/>
            <person name="Tuskan G.A."/>
            <person name="Henrissat B."/>
            <person name="Van de Peer Y."/>
            <person name="Rouze P."/>
            <person name="Ellis J.G."/>
            <person name="Dodds P.N."/>
            <person name="Schein J.E."/>
            <person name="Zhong S."/>
            <person name="Hamelin R.C."/>
            <person name="Grigoriev I.V."/>
            <person name="Szabo L.J."/>
            <person name="Martin F."/>
        </authorList>
    </citation>
    <scope>NUCLEOTIDE SEQUENCE [LARGE SCALE GENOMIC DNA]</scope>
    <source>
        <strain evidence="2">98AG31 / pathotype 3-4-7</strain>
    </source>
</reference>
<accession>F4SBV6</accession>
<dbReference type="VEuPathDB" id="FungiDB:MELLADRAFT_114018"/>
<dbReference type="GeneID" id="18925179"/>